<dbReference type="Proteomes" id="UP001595897">
    <property type="component" value="Unassembled WGS sequence"/>
</dbReference>
<dbReference type="PANTHER" id="PTHR12835">
    <property type="entry name" value="BIOTIN PROTEIN LIGASE"/>
    <property type="match status" value="1"/>
</dbReference>
<feature type="binding site" evidence="6">
    <location>
        <begin position="132"/>
        <end position="134"/>
    </location>
    <ligand>
        <name>biotin</name>
        <dbReference type="ChEBI" id="CHEBI:57586"/>
    </ligand>
</feature>
<dbReference type="EMBL" id="JBHSGU010000017">
    <property type="protein sequence ID" value="MFC4701539.1"/>
    <property type="molecule type" value="Genomic_DNA"/>
</dbReference>
<gene>
    <name evidence="6 8" type="primary">birA</name>
    <name evidence="8" type="ORF">ACFO4O_15385</name>
</gene>
<dbReference type="CDD" id="cd16442">
    <property type="entry name" value="BPL"/>
    <property type="match status" value="1"/>
</dbReference>
<dbReference type="InterPro" id="IPR036388">
    <property type="entry name" value="WH-like_DNA-bd_sf"/>
</dbReference>
<dbReference type="EC" id="6.3.4.15" evidence="6"/>
<dbReference type="InterPro" id="IPR045864">
    <property type="entry name" value="aa-tRNA-synth_II/BPL/LPL"/>
</dbReference>
<organism evidence="8 9">
    <name type="scientific">Glaciecola siphonariae</name>
    <dbReference type="NCBI Taxonomy" id="521012"/>
    <lineage>
        <taxon>Bacteria</taxon>
        <taxon>Pseudomonadati</taxon>
        <taxon>Pseudomonadota</taxon>
        <taxon>Gammaproteobacteria</taxon>
        <taxon>Alteromonadales</taxon>
        <taxon>Alteromonadaceae</taxon>
        <taxon>Glaciecola</taxon>
    </lineage>
</organism>
<dbReference type="InterPro" id="IPR003142">
    <property type="entry name" value="BPL_C"/>
</dbReference>
<comment type="similarity">
    <text evidence="6">Belongs to the biotin--protein ligase family.</text>
</comment>
<keyword evidence="3 6" id="KW-0067">ATP-binding</keyword>
<dbReference type="Gene3D" id="1.10.10.10">
    <property type="entry name" value="Winged helix-like DNA-binding domain superfamily/Winged helix DNA-binding domain"/>
    <property type="match status" value="1"/>
</dbReference>
<evidence type="ECO:0000256" key="6">
    <source>
        <dbReference type="HAMAP-Rule" id="MF_00978"/>
    </source>
</evidence>
<name>A0ABV9LZA8_9ALTE</name>
<keyword evidence="2 6" id="KW-0547">Nucleotide-binding</keyword>
<evidence type="ECO:0000256" key="3">
    <source>
        <dbReference type="ARBA" id="ARBA00022840"/>
    </source>
</evidence>
<dbReference type="InterPro" id="IPR036390">
    <property type="entry name" value="WH_DNA-bd_sf"/>
</dbReference>
<evidence type="ECO:0000256" key="1">
    <source>
        <dbReference type="ARBA" id="ARBA00022598"/>
    </source>
</evidence>
<comment type="function">
    <text evidence="6">Acts both as a biotin--[acetyl-CoA-carboxylase] ligase and a biotin-operon repressor. In the presence of ATP, BirA activates biotin to form the BirA-biotinyl-5'-adenylate (BirA-bio-5'-AMP or holoBirA) complex. HoloBirA can either transfer the biotinyl moiety to the biotin carboxyl carrier protein (BCCP) subunit of acetyl-CoA carboxylase, or bind to the biotin operator site and inhibit transcription of the operon.</text>
</comment>
<keyword evidence="6" id="KW-0804">Transcription</keyword>
<dbReference type="InterPro" id="IPR004408">
    <property type="entry name" value="Biotin_CoA_COase_ligase"/>
</dbReference>
<dbReference type="InterPro" id="IPR013196">
    <property type="entry name" value="HTH_11"/>
</dbReference>
<dbReference type="SUPFAM" id="SSF55681">
    <property type="entry name" value="Class II aaRS and biotin synthetases"/>
    <property type="match status" value="1"/>
</dbReference>
<reference evidence="9" key="1">
    <citation type="journal article" date="2019" name="Int. J. Syst. Evol. Microbiol.">
        <title>The Global Catalogue of Microorganisms (GCM) 10K type strain sequencing project: providing services to taxonomists for standard genome sequencing and annotation.</title>
        <authorList>
            <consortium name="The Broad Institute Genomics Platform"/>
            <consortium name="The Broad Institute Genome Sequencing Center for Infectious Disease"/>
            <person name="Wu L."/>
            <person name="Ma J."/>
        </authorList>
    </citation>
    <scope>NUCLEOTIDE SEQUENCE [LARGE SCALE GENOMIC DNA]</scope>
    <source>
        <strain evidence="9">KACC 12507</strain>
    </source>
</reference>
<evidence type="ECO:0000313" key="9">
    <source>
        <dbReference type="Proteomes" id="UP001595897"/>
    </source>
</evidence>
<dbReference type="RefSeq" id="WP_382410114.1">
    <property type="nucleotide sequence ID" value="NZ_JBHSGU010000017.1"/>
</dbReference>
<dbReference type="SUPFAM" id="SSF46785">
    <property type="entry name" value="Winged helix' DNA-binding domain"/>
    <property type="match status" value="1"/>
</dbReference>
<feature type="domain" description="BPL/LPL catalytic" evidence="7">
    <location>
        <begin position="82"/>
        <end position="270"/>
    </location>
</feature>
<dbReference type="HAMAP" id="MF_00978">
    <property type="entry name" value="Bifunct_BirA"/>
    <property type="match status" value="1"/>
</dbReference>
<protein>
    <recommendedName>
        <fullName evidence="6">Bifunctional ligase/repressor BirA</fullName>
    </recommendedName>
    <alternativeName>
        <fullName evidence="6">Biotin operon repressor</fullName>
    </alternativeName>
    <alternativeName>
        <fullName evidence="6">Biotin--[acetyl-CoA-carboxylase] ligase</fullName>
        <ecNumber evidence="6">6.3.4.15</ecNumber>
    </alternativeName>
    <alternativeName>
        <fullName evidence="6">Biotin--protein ligase</fullName>
    </alternativeName>
    <alternativeName>
        <fullName evidence="6">Biotin-[acetyl-CoA carboxylase] synthetase</fullName>
    </alternativeName>
</protein>
<dbReference type="PROSITE" id="PS51733">
    <property type="entry name" value="BPL_LPL_CATALYTIC"/>
    <property type="match status" value="1"/>
</dbReference>
<dbReference type="Pfam" id="PF02237">
    <property type="entry name" value="BPL_C"/>
    <property type="match status" value="1"/>
</dbReference>
<keyword evidence="9" id="KW-1185">Reference proteome</keyword>
<feature type="binding site" evidence="6">
    <location>
        <position position="199"/>
    </location>
    <ligand>
        <name>biotin</name>
        <dbReference type="ChEBI" id="CHEBI:57586"/>
    </ligand>
</feature>
<dbReference type="InterPro" id="IPR008988">
    <property type="entry name" value="Transcriptional_repressor_C"/>
</dbReference>
<comment type="catalytic activity">
    <reaction evidence="5 6">
        <text>biotin + L-lysyl-[protein] + ATP = N(6)-biotinyl-L-lysyl-[protein] + AMP + diphosphate + H(+)</text>
        <dbReference type="Rhea" id="RHEA:11756"/>
        <dbReference type="Rhea" id="RHEA-COMP:9752"/>
        <dbReference type="Rhea" id="RHEA-COMP:10505"/>
        <dbReference type="ChEBI" id="CHEBI:15378"/>
        <dbReference type="ChEBI" id="CHEBI:29969"/>
        <dbReference type="ChEBI" id="CHEBI:30616"/>
        <dbReference type="ChEBI" id="CHEBI:33019"/>
        <dbReference type="ChEBI" id="CHEBI:57586"/>
        <dbReference type="ChEBI" id="CHEBI:83144"/>
        <dbReference type="ChEBI" id="CHEBI:456215"/>
        <dbReference type="EC" id="6.3.4.15"/>
    </reaction>
</comment>
<dbReference type="NCBIfam" id="NF008847">
    <property type="entry name" value="PRK11886.1-2"/>
    <property type="match status" value="1"/>
</dbReference>
<keyword evidence="6" id="KW-0805">Transcription regulation</keyword>
<dbReference type="Gene3D" id="2.30.30.100">
    <property type="match status" value="1"/>
</dbReference>
<feature type="binding site" evidence="6">
    <location>
        <begin position="105"/>
        <end position="107"/>
    </location>
    <ligand>
        <name>biotin</name>
        <dbReference type="ChEBI" id="CHEBI:57586"/>
    </ligand>
</feature>
<accession>A0ABV9LZA8</accession>
<keyword evidence="6" id="KW-0678">Repressor</keyword>
<dbReference type="Gene3D" id="3.30.930.10">
    <property type="entry name" value="Bira Bifunctional Protein, Domain 2"/>
    <property type="match status" value="1"/>
</dbReference>
<sequence>MTQSNSSSRQRINDLRTQIVALLNSENFVSGEEISRGLGITRSSVSNHIKAISELGLDIFSVKGRGYKLAKPLTLLSEGKIRQHMAIQSTSQSTSDILLRNIVSSTNDVVKQLAPSLKQGSVCLAECQTQGRGRRGRTWVSPFGSSIYMSMLWRFDSGYQSMAGLSLLIGIGLNRALQRLGVHTCKLKWPNDVYNAGKKLAGILIEVEGQIGEQTLAVIGVGVNIELADGLEAIDQAYTDVQEALGGAVDRNIFTAYLLEALWDMLPEFQQNGLAPFMEEWRAADLYFDKKVSLISGSYTTHGVSKGIDSSGALLLETNGAVKPYHGGEISVRPC</sequence>
<comment type="caution">
    <text evidence="8">The sequence shown here is derived from an EMBL/GenBank/DDBJ whole genome shotgun (WGS) entry which is preliminary data.</text>
</comment>
<dbReference type="Pfam" id="PF03099">
    <property type="entry name" value="BPL_LplA_LipB"/>
    <property type="match status" value="1"/>
</dbReference>
<dbReference type="SUPFAM" id="SSF50037">
    <property type="entry name" value="C-terminal domain of transcriptional repressors"/>
    <property type="match status" value="1"/>
</dbReference>
<dbReference type="InterPro" id="IPR004143">
    <property type="entry name" value="BPL_LPL_catalytic"/>
</dbReference>
<dbReference type="InterPro" id="IPR030855">
    <property type="entry name" value="Bifunct_BirA"/>
</dbReference>
<evidence type="ECO:0000256" key="5">
    <source>
        <dbReference type="ARBA" id="ARBA00047846"/>
    </source>
</evidence>
<dbReference type="NCBIfam" id="TIGR00121">
    <property type="entry name" value="birA_ligase"/>
    <property type="match status" value="1"/>
</dbReference>
<keyword evidence="6" id="KW-0238">DNA-binding</keyword>
<keyword evidence="4 6" id="KW-0092">Biotin</keyword>
<proteinExistence type="inferred from homology"/>
<evidence type="ECO:0000259" key="7">
    <source>
        <dbReference type="PROSITE" id="PS51733"/>
    </source>
</evidence>
<evidence type="ECO:0000256" key="4">
    <source>
        <dbReference type="ARBA" id="ARBA00023267"/>
    </source>
</evidence>
<keyword evidence="1 6" id="KW-0436">Ligase</keyword>
<dbReference type="Pfam" id="PF08279">
    <property type="entry name" value="HTH_11"/>
    <property type="match status" value="1"/>
</dbReference>
<feature type="DNA-binding region" description="H-T-H motif" evidence="6">
    <location>
        <begin position="31"/>
        <end position="50"/>
    </location>
</feature>
<dbReference type="GO" id="GO:0004077">
    <property type="term" value="F:biotin--[biotin carboxyl-carrier protein] ligase activity"/>
    <property type="evidence" value="ECO:0007669"/>
    <property type="project" value="UniProtKB-EC"/>
</dbReference>
<feature type="binding site" evidence="6">
    <location>
        <position position="128"/>
    </location>
    <ligand>
        <name>biotin</name>
        <dbReference type="ChEBI" id="CHEBI:57586"/>
    </ligand>
</feature>
<evidence type="ECO:0000313" key="8">
    <source>
        <dbReference type="EMBL" id="MFC4701539.1"/>
    </source>
</evidence>
<evidence type="ECO:0000256" key="2">
    <source>
        <dbReference type="ARBA" id="ARBA00022741"/>
    </source>
</evidence>
<dbReference type="PANTHER" id="PTHR12835:SF5">
    <property type="entry name" value="BIOTIN--PROTEIN LIGASE"/>
    <property type="match status" value="1"/>
</dbReference>